<name>A0AAD3SX20_NEPGR</name>
<feature type="compositionally biased region" description="Basic and acidic residues" evidence="1">
    <location>
        <begin position="79"/>
        <end position="93"/>
    </location>
</feature>
<evidence type="ECO:0000313" key="4">
    <source>
        <dbReference type="Proteomes" id="UP001279734"/>
    </source>
</evidence>
<evidence type="ECO:0000313" key="3">
    <source>
        <dbReference type="EMBL" id="GMH18446.1"/>
    </source>
</evidence>
<dbReference type="InterPro" id="IPR055164">
    <property type="entry name" value="EDR1/CTR1/ARMC3-like_pept-like"/>
</dbReference>
<proteinExistence type="predicted"/>
<evidence type="ECO:0000259" key="2">
    <source>
        <dbReference type="Pfam" id="PF14381"/>
    </source>
</evidence>
<dbReference type="AlphaFoldDB" id="A0AAD3SX20"/>
<dbReference type="Proteomes" id="UP001279734">
    <property type="component" value="Unassembled WGS sequence"/>
</dbReference>
<organism evidence="3 4">
    <name type="scientific">Nepenthes gracilis</name>
    <name type="common">Slender pitcher plant</name>
    <dbReference type="NCBI Taxonomy" id="150966"/>
    <lineage>
        <taxon>Eukaryota</taxon>
        <taxon>Viridiplantae</taxon>
        <taxon>Streptophyta</taxon>
        <taxon>Embryophyta</taxon>
        <taxon>Tracheophyta</taxon>
        <taxon>Spermatophyta</taxon>
        <taxon>Magnoliopsida</taxon>
        <taxon>eudicotyledons</taxon>
        <taxon>Gunneridae</taxon>
        <taxon>Pentapetalae</taxon>
        <taxon>Caryophyllales</taxon>
        <taxon>Nepenthaceae</taxon>
        <taxon>Nepenthes</taxon>
    </lineage>
</organism>
<feature type="region of interest" description="Disordered" evidence="1">
    <location>
        <begin position="71"/>
        <end position="97"/>
    </location>
</feature>
<comment type="caution">
    <text evidence="3">The sequence shown here is derived from an EMBL/GenBank/DDBJ whole genome shotgun (WGS) entry which is preliminary data.</text>
</comment>
<gene>
    <name evidence="3" type="ORF">Nepgr_020287</name>
</gene>
<reference evidence="3" key="1">
    <citation type="submission" date="2023-05" db="EMBL/GenBank/DDBJ databases">
        <title>Nepenthes gracilis genome sequencing.</title>
        <authorList>
            <person name="Fukushima K."/>
        </authorList>
    </citation>
    <scope>NUCLEOTIDE SEQUENCE</scope>
    <source>
        <strain evidence="3">SING2019-196</strain>
    </source>
</reference>
<protein>
    <recommendedName>
        <fullName evidence="2">EDR1/CTR1/ARMC3-like peptidase-like domain-containing protein</fullName>
    </recommendedName>
</protein>
<dbReference type="EMBL" id="BSYO01000019">
    <property type="protein sequence ID" value="GMH18446.1"/>
    <property type="molecule type" value="Genomic_DNA"/>
</dbReference>
<accession>A0AAD3SX20</accession>
<evidence type="ECO:0000256" key="1">
    <source>
        <dbReference type="SAM" id="MobiDB-lite"/>
    </source>
</evidence>
<dbReference type="Pfam" id="PF14381">
    <property type="entry name" value="EDR1_CTR1_ARMC3_pept"/>
    <property type="match status" value="1"/>
</dbReference>
<feature type="domain" description="EDR1/CTR1/ARMC3-like peptidase-like" evidence="2">
    <location>
        <begin position="2"/>
        <end position="39"/>
    </location>
</feature>
<keyword evidence="4" id="KW-1185">Reference proteome</keyword>
<sequence length="135" mass="14770">MLAKGSLYIGTDEGAENLIKMDEGSEYIIDLMDAPGTLIPAELPSKSSSRLCSGSWGFFRSSLEEAISVGFQPKHHRDNNKAENSEHKFEKPVHSAYRPTEASPLSVEGLLLAQEQKVKSVSKYVISAAKNPEFA</sequence>